<comment type="similarity">
    <text evidence="1 5">Belongs to the pseudouridine synthase RsuA family.</text>
</comment>
<dbReference type="Pfam" id="PF01479">
    <property type="entry name" value="S4"/>
    <property type="match status" value="1"/>
</dbReference>
<dbReference type="CDD" id="cd00165">
    <property type="entry name" value="S4"/>
    <property type="match status" value="1"/>
</dbReference>
<dbReference type="GO" id="GO:0000455">
    <property type="term" value="P:enzyme-directed rRNA pseudouridine synthesis"/>
    <property type="evidence" value="ECO:0007669"/>
    <property type="project" value="UniProtKB-ARBA"/>
</dbReference>
<dbReference type="PROSITE" id="PS50889">
    <property type="entry name" value="S4"/>
    <property type="match status" value="1"/>
</dbReference>
<dbReference type="Proteomes" id="UP000242881">
    <property type="component" value="Unassembled WGS sequence"/>
</dbReference>
<comment type="caution">
    <text evidence="7">The sequence shown here is derived from an EMBL/GenBank/DDBJ whole genome shotgun (WGS) entry which is preliminary data.</text>
</comment>
<dbReference type="Pfam" id="PF00849">
    <property type="entry name" value="PseudoU_synth_2"/>
    <property type="match status" value="1"/>
</dbReference>
<dbReference type="EC" id="5.4.99.-" evidence="5"/>
<dbReference type="InterPro" id="IPR018496">
    <property type="entry name" value="PsdUridine_synth_RsuA/RluB_CS"/>
</dbReference>
<dbReference type="InterPro" id="IPR036986">
    <property type="entry name" value="S4_RNA-bd_sf"/>
</dbReference>
<dbReference type="InterPro" id="IPR002942">
    <property type="entry name" value="S4_RNA-bd"/>
</dbReference>
<organism evidence="7 8">
    <name type="scientific">Calditerrivibrio nitroreducens</name>
    <dbReference type="NCBI Taxonomy" id="477976"/>
    <lineage>
        <taxon>Bacteria</taxon>
        <taxon>Pseudomonadati</taxon>
        <taxon>Deferribacterota</taxon>
        <taxon>Deferribacteres</taxon>
        <taxon>Deferribacterales</taxon>
        <taxon>Calditerrivibrionaceae</taxon>
    </lineage>
</organism>
<dbReference type="Gene3D" id="3.30.70.1560">
    <property type="entry name" value="Alpha-L RNA-binding motif"/>
    <property type="match status" value="1"/>
</dbReference>
<evidence type="ECO:0000256" key="5">
    <source>
        <dbReference type="RuleBase" id="RU003887"/>
    </source>
</evidence>
<gene>
    <name evidence="7" type="ORF">C0187_02400</name>
</gene>
<evidence type="ECO:0000259" key="6">
    <source>
        <dbReference type="SMART" id="SM00363"/>
    </source>
</evidence>
<dbReference type="GO" id="GO:0120159">
    <property type="term" value="F:rRNA pseudouridine synthase activity"/>
    <property type="evidence" value="ECO:0007669"/>
    <property type="project" value="UniProtKB-ARBA"/>
</dbReference>
<dbReference type="AlphaFoldDB" id="A0A2J6WP08"/>
<dbReference type="InterPro" id="IPR042092">
    <property type="entry name" value="PsdUridine_s_RsuA/RluB/E/F_cat"/>
</dbReference>
<name>A0A2J6WP08_9BACT</name>
<dbReference type="RefSeq" id="WP_424605779.1">
    <property type="nucleotide sequence ID" value="NZ_JBNAVA010000007.1"/>
</dbReference>
<dbReference type="EMBL" id="PNIN01000027">
    <property type="protein sequence ID" value="PMP72121.1"/>
    <property type="molecule type" value="Genomic_DNA"/>
</dbReference>
<proteinExistence type="inferred from homology"/>
<keyword evidence="2 4" id="KW-0694">RNA-binding</keyword>
<dbReference type="PANTHER" id="PTHR47683:SF4">
    <property type="entry name" value="PSEUDOURIDINE SYNTHASE"/>
    <property type="match status" value="1"/>
</dbReference>
<dbReference type="InterPro" id="IPR050343">
    <property type="entry name" value="RsuA_PseudoU_synthase"/>
</dbReference>
<dbReference type="InterPro" id="IPR000748">
    <property type="entry name" value="PsdUridine_synth_RsuA/RluB/E/F"/>
</dbReference>
<dbReference type="PANTHER" id="PTHR47683">
    <property type="entry name" value="PSEUDOURIDINE SYNTHASE FAMILY PROTEIN-RELATED"/>
    <property type="match status" value="1"/>
</dbReference>
<dbReference type="PROSITE" id="PS01149">
    <property type="entry name" value="PSI_RSU"/>
    <property type="match status" value="1"/>
</dbReference>
<dbReference type="SUPFAM" id="SSF55174">
    <property type="entry name" value="Alpha-L RNA-binding motif"/>
    <property type="match status" value="1"/>
</dbReference>
<dbReference type="GO" id="GO:0003723">
    <property type="term" value="F:RNA binding"/>
    <property type="evidence" value="ECO:0007669"/>
    <property type="project" value="UniProtKB-KW"/>
</dbReference>
<dbReference type="SUPFAM" id="SSF55120">
    <property type="entry name" value="Pseudouridine synthase"/>
    <property type="match status" value="1"/>
</dbReference>
<dbReference type="InterPro" id="IPR020103">
    <property type="entry name" value="PsdUridine_synth_cat_dom_sf"/>
</dbReference>
<evidence type="ECO:0000313" key="7">
    <source>
        <dbReference type="EMBL" id="PMP72121.1"/>
    </source>
</evidence>
<dbReference type="NCBIfam" id="TIGR00093">
    <property type="entry name" value="pseudouridine synthase"/>
    <property type="match status" value="1"/>
</dbReference>
<accession>A0A2J6WP08</accession>
<sequence length="233" mass="27352">MRLNRFIAFNSNYSRREADELIFNGHVTVNGKPVLVPGYDVKDDDNVSVLGKVIDRSDFLYVKFYKPRGFLTSYGDPYGRKNLNDFEFFKKTKLAYSGRLDNDSEGLIFFSNDGRIIHRMQTPKYDVEKEYIVYTKRPLGDEEKLAMENGLEIDGHRFKKCSVEKIGRNKYRVIITEGKKRQIRNMFKHFNIEVERLVRIRIANITLGELKPGDFKFLTKDEIKGLKECLRLE</sequence>
<protein>
    <recommendedName>
        <fullName evidence="5">Pseudouridine synthase</fullName>
        <ecNumber evidence="5">5.4.99.-</ecNumber>
    </recommendedName>
</protein>
<evidence type="ECO:0000256" key="1">
    <source>
        <dbReference type="ARBA" id="ARBA00008348"/>
    </source>
</evidence>
<dbReference type="SMART" id="SM00363">
    <property type="entry name" value="S4"/>
    <property type="match status" value="1"/>
</dbReference>
<dbReference type="Gene3D" id="3.30.70.580">
    <property type="entry name" value="Pseudouridine synthase I, catalytic domain, N-terminal subdomain"/>
    <property type="match status" value="1"/>
</dbReference>
<evidence type="ECO:0000256" key="4">
    <source>
        <dbReference type="PROSITE-ProRule" id="PRU00182"/>
    </source>
</evidence>
<dbReference type="InterPro" id="IPR006145">
    <property type="entry name" value="PsdUridine_synth_RsuA/RluA"/>
</dbReference>
<evidence type="ECO:0000256" key="2">
    <source>
        <dbReference type="ARBA" id="ARBA00022884"/>
    </source>
</evidence>
<evidence type="ECO:0000313" key="8">
    <source>
        <dbReference type="Proteomes" id="UP000242881"/>
    </source>
</evidence>
<keyword evidence="3 5" id="KW-0413">Isomerase</keyword>
<feature type="domain" description="RNA-binding S4" evidence="6">
    <location>
        <begin position="1"/>
        <end position="62"/>
    </location>
</feature>
<dbReference type="Gene3D" id="3.10.290.10">
    <property type="entry name" value="RNA-binding S4 domain"/>
    <property type="match status" value="1"/>
</dbReference>
<evidence type="ECO:0000256" key="3">
    <source>
        <dbReference type="ARBA" id="ARBA00023235"/>
    </source>
</evidence>
<reference evidence="7 8" key="1">
    <citation type="submission" date="2018-01" db="EMBL/GenBank/DDBJ databases">
        <title>Metagenomic assembled genomes from two thermal pools in the Uzon Caldera, Kamchatka, Russia.</title>
        <authorList>
            <person name="Wilkins L."/>
            <person name="Ettinger C."/>
        </authorList>
    </citation>
    <scope>NUCLEOTIDE SEQUENCE [LARGE SCALE GENOMIC DNA]</scope>
    <source>
        <strain evidence="7">ZAV-05</strain>
    </source>
</reference>
<dbReference type="InterPro" id="IPR020094">
    <property type="entry name" value="TruA/RsuA/RluB/E/F_N"/>
</dbReference>